<organism evidence="2 3">
    <name type="scientific">Candidatus Thiodiazotropha endoloripes</name>
    <dbReference type="NCBI Taxonomy" id="1818881"/>
    <lineage>
        <taxon>Bacteria</taxon>
        <taxon>Pseudomonadati</taxon>
        <taxon>Pseudomonadota</taxon>
        <taxon>Gammaproteobacteria</taxon>
        <taxon>Chromatiales</taxon>
        <taxon>Sedimenticolaceae</taxon>
        <taxon>Candidatus Thiodiazotropha</taxon>
    </lineage>
</organism>
<keyword evidence="3" id="KW-1185">Reference proteome</keyword>
<sequence length="115" mass="12849">MSVRKLTVLIVGLLIQAAAYGASHQGHNMHDHSMMGGDANQAMGSGVLHQVDADKKMVNLTHQPIPTLNWPEMTMDLPVTKRVDLTRFKAGDQVHFTLKKGRDNHFRIISMEPHQ</sequence>
<evidence type="ECO:0008006" key="4">
    <source>
        <dbReference type="Google" id="ProtNLM"/>
    </source>
</evidence>
<feature type="chain" id="PRO_5009119044" description="Cation transporter" evidence="1">
    <location>
        <begin position="22"/>
        <end position="115"/>
    </location>
</feature>
<name>A0A1E2UNJ6_9GAMM</name>
<feature type="signal peptide" evidence="1">
    <location>
        <begin position="1"/>
        <end position="21"/>
    </location>
</feature>
<evidence type="ECO:0000313" key="2">
    <source>
        <dbReference type="EMBL" id="ODB96114.1"/>
    </source>
</evidence>
<accession>A0A1E2UNJ6</accession>
<dbReference type="EMBL" id="LVJZ01000003">
    <property type="protein sequence ID" value="ODB96114.1"/>
    <property type="molecule type" value="Genomic_DNA"/>
</dbReference>
<dbReference type="InterPro" id="IPR021647">
    <property type="entry name" value="CusF_Ec"/>
</dbReference>
<dbReference type="AlphaFoldDB" id="A0A1E2UNJ6"/>
<proteinExistence type="predicted"/>
<dbReference type="RefSeq" id="WP_069003124.1">
    <property type="nucleotide sequence ID" value="NZ_LVJX01000004.1"/>
</dbReference>
<evidence type="ECO:0000256" key="1">
    <source>
        <dbReference type="SAM" id="SignalP"/>
    </source>
</evidence>
<dbReference type="Pfam" id="PF11604">
    <property type="entry name" value="CusF_Ec"/>
    <property type="match status" value="1"/>
</dbReference>
<evidence type="ECO:0000313" key="3">
    <source>
        <dbReference type="Proteomes" id="UP000094849"/>
    </source>
</evidence>
<dbReference type="InterPro" id="IPR042230">
    <property type="entry name" value="CusF_sf"/>
</dbReference>
<keyword evidence="1" id="KW-0732">Signal</keyword>
<protein>
    <recommendedName>
        <fullName evidence="4">Cation transporter</fullName>
    </recommendedName>
</protein>
<gene>
    <name evidence="2" type="ORF">A3196_04655</name>
</gene>
<dbReference type="Gene3D" id="2.40.50.320">
    <property type="entry name" value="Copper binding periplasmic protein CusF"/>
    <property type="match status" value="1"/>
</dbReference>
<comment type="caution">
    <text evidence="2">The sequence shown here is derived from an EMBL/GenBank/DDBJ whole genome shotgun (WGS) entry which is preliminary data.</text>
</comment>
<dbReference type="Proteomes" id="UP000094849">
    <property type="component" value="Unassembled WGS sequence"/>
</dbReference>
<reference evidence="2 3" key="1">
    <citation type="submission" date="2016-03" db="EMBL/GenBank/DDBJ databases">
        <title>Chemosynthetic sulphur-oxidizing symbionts of marine invertebrate animals are capable of nitrogen fixation.</title>
        <authorList>
            <person name="Petersen J.M."/>
            <person name="Kemper A."/>
            <person name="Gruber-Vodicka H."/>
            <person name="Cardini U."/>
            <person name="Geest Mvander."/>
            <person name="Kleiner M."/>
            <person name="Bulgheresi S."/>
            <person name="Fussmann M."/>
            <person name="Herbold C."/>
            <person name="Seah B.K.B."/>
            <person name="Antony C.Paul."/>
            <person name="Liu D."/>
            <person name="Belitz A."/>
            <person name="Weber M."/>
        </authorList>
    </citation>
    <scope>NUCLEOTIDE SEQUENCE [LARGE SCALE GENOMIC DNA]</scope>
    <source>
        <strain evidence="2">G_D</strain>
    </source>
</reference>
<dbReference type="STRING" id="1818881.A3196_04655"/>